<proteinExistence type="predicted"/>
<name>A0A917FH66_9HYPH</name>
<keyword evidence="2" id="KW-1185">Reference proteome</keyword>
<dbReference type="InterPro" id="IPR002347">
    <property type="entry name" value="SDR_fam"/>
</dbReference>
<evidence type="ECO:0000313" key="2">
    <source>
        <dbReference type="Proteomes" id="UP000606044"/>
    </source>
</evidence>
<dbReference type="InterPro" id="IPR036291">
    <property type="entry name" value="NAD(P)-bd_dom_sf"/>
</dbReference>
<evidence type="ECO:0000313" key="1">
    <source>
        <dbReference type="EMBL" id="GGF84647.1"/>
    </source>
</evidence>
<gene>
    <name evidence="1" type="ORF">GCM10007301_50780</name>
</gene>
<dbReference type="AlphaFoldDB" id="A0A917FH66"/>
<dbReference type="PANTHER" id="PTHR45458">
    <property type="entry name" value="SHORT-CHAIN DEHYDROGENASE/REDUCTASE SDR"/>
    <property type="match status" value="1"/>
</dbReference>
<accession>A0A917FH66</accession>
<dbReference type="EMBL" id="BMCT01000010">
    <property type="protein sequence ID" value="GGF84647.1"/>
    <property type="molecule type" value="Genomic_DNA"/>
</dbReference>
<dbReference type="PRINTS" id="PR00081">
    <property type="entry name" value="GDHRDH"/>
</dbReference>
<dbReference type="Gene3D" id="3.40.50.720">
    <property type="entry name" value="NAD(P)-binding Rossmann-like Domain"/>
    <property type="match status" value="1"/>
</dbReference>
<dbReference type="RefSeq" id="WP_188583667.1">
    <property type="nucleotide sequence ID" value="NZ_BMCT01000010.1"/>
</dbReference>
<organism evidence="1 2">
    <name type="scientific">Azorhizobium oxalatiphilum</name>
    <dbReference type="NCBI Taxonomy" id="980631"/>
    <lineage>
        <taxon>Bacteria</taxon>
        <taxon>Pseudomonadati</taxon>
        <taxon>Pseudomonadota</taxon>
        <taxon>Alphaproteobacteria</taxon>
        <taxon>Hyphomicrobiales</taxon>
        <taxon>Xanthobacteraceae</taxon>
        <taxon>Azorhizobium</taxon>
    </lineage>
</organism>
<dbReference type="InterPro" id="IPR052184">
    <property type="entry name" value="SDR_enzymes"/>
</dbReference>
<comment type="caution">
    <text evidence="1">The sequence shown here is derived from an EMBL/GenBank/DDBJ whole genome shotgun (WGS) entry which is preliminary data.</text>
</comment>
<reference evidence="1" key="1">
    <citation type="journal article" date="2014" name="Int. J. Syst. Evol. Microbiol.">
        <title>Complete genome sequence of Corynebacterium casei LMG S-19264T (=DSM 44701T), isolated from a smear-ripened cheese.</title>
        <authorList>
            <consortium name="US DOE Joint Genome Institute (JGI-PGF)"/>
            <person name="Walter F."/>
            <person name="Albersmeier A."/>
            <person name="Kalinowski J."/>
            <person name="Ruckert C."/>
        </authorList>
    </citation>
    <scope>NUCLEOTIDE SEQUENCE</scope>
    <source>
        <strain evidence="1">CCM 7897</strain>
    </source>
</reference>
<sequence>MNGILSEQPKTILLIGASRGLGQAMAIEFVKKGWHVVGTVRESGRTDLHALADAHPDQVTIEPLDITEPEQIHALHGRLSARTFDILFVNAGTANRDATAPIAEVSTGEFVRVMLTNTLGVMRAVEGFQDLVAADGLIGVMSSGQGSIANNTNGGFEVYRGSKAALNQSMRSYAARQANDTRAMVLMAPGWIRTALGGPNAPFSIEETIPTLVEALLAQQGTPGLRFIDRFGETVPW</sequence>
<dbReference type="PANTHER" id="PTHR45458:SF1">
    <property type="entry name" value="SHORT CHAIN DEHYDROGENASE"/>
    <property type="match status" value="1"/>
</dbReference>
<reference evidence="1" key="2">
    <citation type="submission" date="2020-09" db="EMBL/GenBank/DDBJ databases">
        <authorList>
            <person name="Sun Q."/>
            <person name="Sedlacek I."/>
        </authorList>
    </citation>
    <scope>NUCLEOTIDE SEQUENCE</scope>
    <source>
        <strain evidence="1">CCM 7897</strain>
    </source>
</reference>
<dbReference type="SUPFAM" id="SSF51735">
    <property type="entry name" value="NAD(P)-binding Rossmann-fold domains"/>
    <property type="match status" value="1"/>
</dbReference>
<dbReference type="GO" id="GO:0016616">
    <property type="term" value="F:oxidoreductase activity, acting on the CH-OH group of donors, NAD or NADP as acceptor"/>
    <property type="evidence" value="ECO:0007669"/>
    <property type="project" value="TreeGrafter"/>
</dbReference>
<protein>
    <submittedName>
        <fullName evidence="1">Short-chain dehydrogenase</fullName>
    </submittedName>
</protein>
<dbReference type="Proteomes" id="UP000606044">
    <property type="component" value="Unassembled WGS sequence"/>
</dbReference>
<dbReference type="Pfam" id="PF13561">
    <property type="entry name" value="adh_short_C2"/>
    <property type="match status" value="1"/>
</dbReference>